<dbReference type="STRING" id="747725.A0A168ID84"/>
<evidence type="ECO:0000313" key="5">
    <source>
        <dbReference type="Proteomes" id="UP000077051"/>
    </source>
</evidence>
<dbReference type="InterPro" id="IPR001487">
    <property type="entry name" value="Bromodomain"/>
</dbReference>
<evidence type="ECO:0000256" key="1">
    <source>
        <dbReference type="ARBA" id="ARBA00023117"/>
    </source>
</evidence>
<keyword evidence="5" id="KW-1185">Reference proteome</keyword>
<dbReference type="InterPro" id="IPR036427">
    <property type="entry name" value="Bromodomain-like_sf"/>
</dbReference>
<protein>
    <recommendedName>
        <fullName evidence="3">Bromo domain-containing protein</fullName>
    </recommendedName>
</protein>
<dbReference type="GO" id="GO:0006355">
    <property type="term" value="P:regulation of DNA-templated transcription"/>
    <property type="evidence" value="ECO:0007669"/>
    <property type="project" value="TreeGrafter"/>
</dbReference>
<dbReference type="SUPFAM" id="SSF47370">
    <property type="entry name" value="Bromodomain"/>
    <property type="match status" value="1"/>
</dbReference>
<dbReference type="GO" id="GO:0005634">
    <property type="term" value="C:nucleus"/>
    <property type="evidence" value="ECO:0007669"/>
    <property type="project" value="TreeGrafter"/>
</dbReference>
<evidence type="ECO:0000256" key="2">
    <source>
        <dbReference type="PROSITE-ProRule" id="PRU00035"/>
    </source>
</evidence>
<reference evidence="4 5" key="1">
    <citation type="submission" date="2015-06" db="EMBL/GenBank/DDBJ databases">
        <title>Expansion of signal transduction pathways in fungi by whole-genome duplication.</title>
        <authorList>
            <consortium name="DOE Joint Genome Institute"/>
            <person name="Corrochano L.M."/>
            <person name="Kuo A."/>
            <person name="Marcet-Houben M."/>
            <person name="Polaino S."/>
            <person name="Salamov A."/>
            <person name="Villalobos J.M."/>
            <person name="Alvarez M.I."/>
            <person name="Avalos J."/>
            <person name="Benito E.P."/>
            <person name="Benoit I."/>
            <person name="Burger G."/>
            <person name="Camino L.P."/>
            <person name="Canovas D."/>
            <person name="Cerda-Olmedo E."/>
            <person name="Cheng J.-F."/>
            <person name="Dominguez A."/>
            <person name="Elias M."/>
            <person name="Eslava A.P."/>
            <person name="Glaser F."/>
            <person name="Grimwood J."/>
            <person name="Gutierrez G."/>
            <person name="Heitman J."/>
            <person name="Henrissat B."/>
            <person name="Iturriaga E.A."/>
            <person name="Lang B.F."/>
            <person name="Lavin J.L."/>
            <person name="Lee S."/>
            <person name="Li W."/>
            <person name="Lindquist E."/>
            <person name="Lopez-Garcia S."/>
            <person name="Luque E.M."/>
            <person name="Marcos A.T."/>
            <person name="Martin J."/>
            <person name="Mccluskey K."/>
            <person name="Medina H.R."/>
            <person name="Miralles-Duran A."/>
            <person name="Miyazaki A."/>
            <person name="Munoz-Torres E."/>
            <person name="Oguiza J.A."/>
            <person name="Ohm R."/>
            <person name="Olmedo M."/>
            <person name="Orejas M."/>
            <person name="Ortiz-Castellanos L."/>
            <person name="Pisabarro A.G."/>
            <person name="Rodriguez-Romero J."/>
            <person name="Ruiz-Herrera J."/>
            <person name="Ruiz-Vazquez R."/>
            <person name="Sanz C."/>
            <person name="Schackwitz W."/>
            <person name="Schmutz J."/>
            <person name="Shahriari M."/>
            <person name="Shelest E."/>
            <person name="Silva-Franco F."/>
            <person name="Soanes D."/>
            <person name="Syed K."/>
            <person name="Tagua V.G."/>
            <person name="Talbot N.J."/>
            <person name="Thon M."/>
            <person name="De Vries R.P."/>
            <person name="Wiebenga A."/>
            <person name="Yadav J.S."/>
            <person name="Braun E.L."/>
            <person name="Baker S."/>
            <person name="Garre V."/>
            <person name="Horwitz B."/>
            <person name="Torres-Martinez S."/>
            <person name="Idnurm A."/>
            <person name="Herrera-Estrella A."/>
            <person name="Gabaldon T."/>
            <person name="Grigoriev I.V."/>
        </authorList>
    </citation>
    <scope>NUCLEOTIDE SEQUENCE [LARGE SCALE GENOMIC DNA]</scope>
    <source>
        <strain evidence="4 5">CBS 277.49</strain>
    </source>
</reference>
<dbReference type="PANTHER" id="PTHR22880">
    <property type="entry name" value="FALZ-RELATED BROMODOMAIN-CONTAINING PROTEINS"/>
    <property type="match status" value="1"/>
</dbReference>
<dbReference type="Gene3D" id="1.20.920.10">
    <property type="entry name" value="Bromodomain-like"/>
    <property type="match status" value="1"/>
</dbReference>
<dbReference type="PROSITE" id="PS50014">
    <property type="entry name" value="BROMODOMAIN_2"/>
    <property type="match status" value="1"/>
</dbReference>
<dbReference type="GO" id="GO:0006338">
    <property type="term" value="P:chromatin remodeling"/>
    <property type="evidence" value="ECO:0007669"/>
    <property type="project" value="TreeGrafter"/>
</dbReference>
<evidence type="ECO:0000313" key="4">
    <source>
        <dbReference type="EMBL" id="OAC99835.1"/>
    </source>
</evidence>
<gene>
    <name evidence="4" type="ORF">MUCCIDRAFT_147175</name>
</gene>
<dbReference type="GO" id="GO:0000785">
    <property type="term" value="C:chromatin"/>
    <property type="evidence" value="ECO:0007669"/>
    <property type="project" value="TreeGrafter"/>
</dbReference>
<keyword evidence="1 2" id="KW-0103">Bromodomain</keyword>
<accession>A0A168ID84</accession>
<dbReference type="Pfam" id="PF00439">
    <property type="entry name" value="Bromodomain"/>
    <property type="match status" value="1"/>
</dbReference>
<feature type="non-terminal residue" evidence="4">
    <location>
        <position position="108"/>
    </location>
</feature>
<proteinExistence type="predicted"/>
<organism evidence="4 5">
    <name type="scientific">Mucor lusitanicus CBS 277.49</name>
    <dbReference type="NCBI Taxonomy" id="747725"/>
    <lineage>
        <taxon>Eukaryota</taxon>
        <taxon>Fungi</taxon>
        <taxon>Fungi incertae sedis</taxon>
        <taxon>Mucoromycota</taxon>
        <taxon>Mucoromycotina</taxon>
        <taxon>Mucoromycetes</taxon>
        <taxon>Mucorales</taxon>
        <taxon>Mucorineae</taxon>
        <taxon>Mucoraceae</taxon>
        <taxon>Mucor</taxon>
    </lineage>
</organism>
<evidence type="ECO:0000259" key="3">
    <source>
        <dbReference type="PROSITE" id="PS50014"/>
    </source>
</evidence>
<comment type="caution">
    <text evidence="4">The sequence shown here is derived from an EMBL/GenBank/DDBJ whole genome shotgun (WGS) entry which is preliminary data.</text>
</comment>
<dbReference type="InterPro" id="IPR050935">
    <property type="entry name" value="Bromo_chromatin_reader"/>
</dbReference>
<dbReference type="VEuPathDB" id="FungiDB:MUCCIDRAFT_147175"/>
<name>A0A168ID84_MUCCL</name>
<feature type="domain" description="Bromo" evidence="3">
    <location>
        <begin position="15"/>
        <end position="87"/>
    </location>
</feature>
<dbReference type="PANTHER" id="PTHR22880:SF225">
    <property type="entry name" value="BROMODOMAIN-CONTAINING PROTEIN BET-1-RELATED"/>
    <property type="match status" value="1"/>
</dbReference>
<dbReference type="EMBL" id="AMYB01000007">
    <property type="protein sequence ID" value="OAC99835.1"/>
    <property type="molecule type" value="Genomic_DNA"/>
</dbReference>
<dbReference type="Proteomes" id="UP000077051">
    <property type="component" value="Unassembled WGS sequence"/>
</dbReference>
<dbReference type="PRINTS" id="PR00503">
    <property type="entry name" value="BROMODOMAIN"/>
</dbReference>
<sequence length="108" mass="12441">MEQQKYCTAIIRNLKRHRDAAPFLKPVDYIKLNVPDYPTIITQPMDLELVEKKLGGSEYTTVDDFISDVRLIFHNCFKYNGPEAMISVLCQNVESAFEKSLRQMPPSS</sequence>
<dbReference type="AlphaFoldDB" id="A0A168ID84"/>
<dbReference type="SMART" id="SM00297">
    <property type="entry name" value="BROMO"/>
    <property type="match status" value="1"/>
</dbReference>
<dbReference type="OrthoDB" id="784962at2759"/>